<reference evidence="4" key="1">
    <citation type="submission" date="2022-07" db="EMBL/GenBank/DDBJ databases">
        <title>Draft genome sequence of Zalerion maritima ATCC 34329, a (micro)plastics degrading marine fungus.</title>
        <authorList>
            <person name="Paco A."/>
            <person name="Goncalves M.F.M."/>
            <person name="Rocha-Santos T.A.P."/>
            <person name="Alves A."/>
        </authorList>
    </citation>
    <scope>NUCLEOTIDE SEQUENCE</scope>
    <source>
        <strain evidence="4">ATCC 34329</strain>
    </source>
</reference>
<evidence type="ECO:0000313" key="4">
    <source>
        <dbReference type="EMBL" id="KAJ2904607.1"/>
    </source>
</evidence>
<evidence type="ECO:0000313" key="5">
    <source>
        <dbReference type="Proteomes" id="UP001201980"/>
    </source>
</evidence>
<feature type="compositionally biased region" description="Basic and acidic residues" evidence="1">
    <location>
        <begin position="9"/>
        <end position="18"/>
    </location>
</feature>
<dbReference type="InterPro" id="IPR006680">
    <property type="entry name" value="Amidohydro-rel"/>
</dbReference>
<sequence length="1011" mass="110441">MQPSSSPPKDCDDGRTVKEGNCAPLVPEPPPPPYEANAFPSRPTATVRLVHSFRPRRWLIVVAIGCLVWCVLVSLYQAAAGPNDIGVEEKVLYTSLRQCESLLSSPTLTHPDPASRTVNPRWNPARGQNRTVILRNATLFDGESFRPSRVDIRFYKGLVIAVSDASPITSRSEAADEIALDGKFVTPGLVDMHSHHLVEPWPDLPSSGDGNEMSPLYGPLTPMVRALDSMKAYDIATEIIASGGVTSSLVIPGSANIMGGEGAPVKNALRRGELGEYVVEEMLLEHGIDIWDRHRYMKMACGENPKRVYGHTRMGNIWILREQLAKAAELVRQQDGWCEKARLALNHHRVNDFFREHGTIMPMDLKLESTAAMLRGRVAMHNHCYLPEDFEAMLRVSREFGFRVRAFHHAIEAWQVPEMLKAYGENLTIATFAEFAFYKHEAYSPSLFAPKILDDHHIPVALKSDHFEDVTSAKYLLYQAAVAHSFNLAEDKALQAVTSIPAKAIDLDYRVGYVRTGYDADIVVWDSHPLSIGATPLQVYIDGVPALDPNKVEESFFKVQHDPVAVASRLEPEMRSMPDNEFREDFCTKAATGKRFVVTGIKTSFLEAHDSIVTSNSNGSFVMVIDDGALSCFGTNEMCHDQTYSEDEGAISIHLRDGHVVPGLTAVTEYLGMKEILAEEDTGSGAVSPKLDVSDPLNVDYAKYGVSLHGKAFARARMGGVTRAVSPPLTRGGLIRGVSVGFVTSGKKNLINGGIFKDDVALHVAIGPADKVGEGSVGMAIQKLRRIISDNESKGSKSIYGKVADGDLPLVITARSKEDIQQAILIKKDFPVLKLVILGGQGTPGVINELSETGIPVILTGNRGAPWNWENKDALPGPPLSRMPATYLSEGLVEYGISIPGVEGRNGESQLVPLNPTTRKANKCIPIGDYRLNSLGLEASWAAKFAGLDKKKAIELVSTKIEDILGLPRSRDIVLWEGSPLQFGGTVALSFQEEDDGSLKVASCWPGEQDE</sequence>
<evidence type="ECO:0000256" key="1">
    <source>
        <dbReference type="SAM" id="MobiDB-lite"/>
    </source>
</evidence>
<dbReference type="Pfam" id="PF01979">
    <property type="entry name" value="Amidohydro_1"/>
    <property type="match status" value="1"/>
</dbReference>
<dbReference type="InterPro" id="IPR032466">
    <property type="entry name" value="Metal_Hydrolase"/>
</dbReference>
<dbReference type="GO" id="GO:0005737">
    <property type="term" value="C:cytoplasm"/>
    <property type="evidence" value="ECO:0007669"/>
    <property type="project" value="TreeGrafter"/>
</dbReference>
<dbReference type="PANTHER" id="PTHR43668">
    <property type="entry name" value="ALLANTOINASE"/>
    <property type="match status" value="1"/>
</dbReference>
<dbReference type="AlphaFoldDB" id="A0AAD5RUV4"/>
<dbReference type="Proteomes" id="UP001201980">
    <property type="component" value="Unassembled WGS sequence"/>
</dbReference>
<feature type="transmembrane region" description="Helical" evidence="2">
    <location>
        <begin position="58"/>
        <end position="79"/>
    </location>
</feature>
<keyword evidence="5" id="KW-1185">Reference proteome</keyword>
<dbReference type="InterPro" id="IPR011059">
    <property type="entry name" value="Metal-dep_hydrolase_composite"/>
</dbReference>
<keyword evidence="2" id="KW-1133">Transmembrane helix</keyword>
<dbReference type="GO" id="GO:0004038">
    <property type="term" value="F:allantoinase activity"/>
    <property type="evidence" value="ECO:0007669"/>
    <property type="project" value="TreeGrafter"/>
</dbReference>
<dbReference type="GO" id="GO:0006145">
    <property type="term" value="P:purine nucleobase catabolic process"/>
    <property type="evidence" value="ECO:0007669"/>
    <property type="project" value="TreeGrafter"/>
</dbReference>
<keyword evidence="2" id="KW-0812">Transmembrane</keyword>
<evidence type="ECO:0000256" key="2">
    <source>
        <dbReference type="SAM" id="Phobius"/>
    </source>
</evidence>
<dbReference type="Gene3D" id="3.20.20.140">
    <property type="entry name" value="Metal-dependent hydrolases"/>
    <property type="match status" value="2"/>
</dbReference>
<name>A0AAD5RUV4_9PEZI</name>
<gene>
    <name evidence="4" type="ORF">MKZ38_007586</name>
</gene>
<dbReference type="SUPFAM" id="SSF51556">
    <property type="entry name" value="Metallo-dependent hydrolases"/>
    <property type="match status" value="1"/>
</dbReference>
<accession>A0AAD5RUV4</accession>
<keyword evidence="2" id="KW-0472">Membrane</keyword>
<dbReference type="PANTHER" id="PTHR43668:SF5">
    <property type="entry name" value="AMIDOHYDROLASE 3 DOMAIN-CONTAINING PROTEIN"/>
    <property type="match status" value="1"/>
</dbReference>
<feature type="region of interest" description="Disordered" evidence="1">
    <location>
        <begin position="1"/>
        <end position="35"/>
    </location>
</feature>
<dbReference type="EMBL" id="JAKWBI020000049">
    <property type="protein sequence ID" value="KAJ2904607.1"/>
    <property type="molecule type" value="Genomic_DNA"/>
</dbReference>
<feature type="domain" description="Amidohydrolase-related" evidence="3">
    <location>
        <begin position="452"/>
        <end position="537"/>
    </location>
</feature>
<evidence type="ECO:0000259" key="3">
    <source>
        <dbReference type="Pfam" id="PF01979"/>
    </source>
</evidence>
<comment type="caution">
    <text evidence="4">The sequence shown here is derived from an EMBL/GenBank/DDBJ whole genome shotgun (WGS) entry which is preliminary data.</text>
</comment>
<proteinExistence type="predicted"/>
<organism evidence="4 5">
    <name type="scientific">Zalerion maritima</name>
    <dbReference type="NCBI Taxonomy" id="339359"/>
    <lineage>
        <taxon>Eukaryota</taxon>
        <taxon>Fungi</taxon>
        <taxon>Dikarya</taxon>
        <taxon>Ascomycota</taxon>
        <taxon>Pezizomycotina</taxon>
        <taxon>Sordariomycetes</taxon>
        <taxon>Lulworthiomycetidae</taxon>
        <taxon>Lulworthiales</taxon>
        <taxon>Lulworthiaceae</taxon>
        <taxon>Zalerion</taxon>
    </lineage>
</organism>
<protein>
    <recommendedName>
        <fullName evidence="3">Amidohydrolase-related domain-containing protein</fullName>
    </recommendedName>
</protein>
<dbReference type="InterPro" id="IPR050138">
    <property type="entry name" value="DHOase/Allantoinase_Hydrolase"/>
</dbReference>
<dbReference type="SUPFAM" id="SSF51338">
    <property type="entry name" value="Composite domain of metallo-dependent hydrolases"/>
    <property type="match status" value="1"/>
</dbReference>